<reference evidence="4" key="1">
    <citation type="submission" date="2016-06" db="UniProtKB">
        <authorList>
            <consortium name="WormBaseParasite"/>
        </authorList>
    </citation>
    <scope>IDENTIFICATION</scope>
</reference>
<feature type="domain" description="Fibronectin type-III" evidence="1">
    <location>
        <begin position="260"/>
        <end position="363"/>
    </location>
</feature>
<dbReference type="SUPFAM" id="SSF49265">
    <property type="entry name" value="Fibronectin type III"/>
    <property type="match status" value="2"/>
</dbReference>
<dbReference type="InterPro" id="IPR013783">
    <property type="entry name" value="Ig-like_fold"/>
</dbReference>
<gene>
    <name evidence="2" type="ORF">SSLN_LOCUS11587</name>
</gene>
<reference evidence="2 3" key="2">
    <citation type="submission" date="2018-11" db="EMBL/GenBank/DDBJ databases">
        <authorList>
            <consortium name="Pathogen Informatics"/>
        </authorList>
    </citation>
    <scope>NUCLEOTIDE SEQUENCE [LARGE SCALE GENOMIC DNA]</scope>
    <source>
        <strain evidence="2 3">NST_G2</strain>
    </source>
</reference>
<dbReference type="OrthoDB" id="6158926at2759"/>
<dbReference type="Gene3D" id="2.60.40.10">
    <property type="entry name" value="Immunoglobulins"/>
    <property type="match status" value="3"/>
</dbReference>
<dbReference type="CDD" id="cd00063">
    <property type="entry name" value="FN3"/>
    <property type="match status" value="3"/>
</dbReference>
<dbReference type="InterPro" id="IPR003961">
    <property type="entry name" value="FN3_dom"/>
</dbReference>
<dbReference type="WBParaSite" id="SSLN_0001203201-mRNA-1">
    <property type="protein sequence ID" value="SSLN_0001203201-mRNA-1"/>
    <property type="gene ID" value="SSLN_0001203201"/>
</dbReference>
<evidence type="ECO:0000313" key="3">
    <source>
        <dbReference type="Proteomes" id="UP000275846"/>
    </source>
</evidence>
<evidence type="ECO:0000259" key="1">
    <source>
        <dbReference type="PROSITE" id="PS50853"/>
    </source>
</evidence>
<dbReference type="STRING" id="70667.A0A183T539"/>
<evidence type="ECO:0000313" key="4">
    <source>
        <dbReference type="WBParaSite" id="SSLN_0001203201-mRNA-1"/>
    </source>
</evidence>
<dbReference type="Proteomes" id="UP000275846">
    <property type="component" value="Unassembled WGS sequence"/>
</dbReference>
<dbReference type="EMBL" id="UYSU01036646">
    <property type="protein sequence ID" value="VDL97972.1"/>
    <property type="molecule type" value="Genomic_DNA"/>
</dbReference>
<sequence>MLLPVRAPQAPSKSNHVTGTAFNSTAVHVEWDAPLNSFGEITMYRISGYDSKGVLQITYNETRPDVYSAVLNGFQPLTTVYVEVQAYTKPNSDNLGGGFGQNSQQISVTLKETAFSPPVITSAIATRPLSIALTWTAPNYLDVIFERYEALCYRKDPSEPTQITVTAVNSTAVQVNWKAPYESNGEISMYQIRVYDSKRVLQNTYNETGRDVYSFVLNGFQPYTTVYLAVRAYTQPNTDNFGGGFGRYSQEISVTLKETAPTPPEITSIAASGPNSIKLTWTAPMLSDNIKRFYKVECYQAGENDVQKSIEVNAGILSGIVSFLRPNTLYECAVIACPLDKNKAHAVAEIHSRRSSTVRTWPGKTLEPTQITVTAVNSTAVQVNCKAPYESNGETTMTAG</sequence>
<dbReference type="PANTHER" id="PTHR46957:SF3">
    <property type="entry name" value="CYTOKINE RECEPTOR"/>
    <property type="match status" value="1"/>
</dbReference>
<dbReference type="AlphaFoldDB" id="A0A183T539"/>
<dbReference type="PROSITE" id="PS50853">
    <property type="entry name" value="FN3"/>
    <property type="match status" value="3"/>
</dbReference>
<dbReference type="GO" id="GO:0016020">
    <property type="term" value="C:membrane"/>
    <property type="evidence" value="ECO:0007669"/>
    <property type="project" value="UniProtKB-SubCell"/>
</dbReference>
<dbReference type="SMART" id="SM00060">
    <property type="entry name" value="FN3"/>
    <property type="match status" value="3"/>
</dbReference>
<dbReference type="Pfam" id="PF00041">
    <property type="entry name" value="fn3"/>
    <property type="match status" value="3"/>
</dbReference>
<feature type="domain" description="Fibronectin type-III" evidence="1">
    <location>
        <begin position="7"/>
        <end position="113"/>
    </location>
</feature>
<proteinExistence type="predicted"/>
<dbReference type="InterPro" id="IPR050713">
    <property type="entry name" value="RTP_Phos/Ushers"/>
</dbReference>
<protein>
    <submittedName>
        <fullName evidence="4">Fibronectin type III domain protein</fullName>
    </submittedName>
</protein>
<feature type="domain" description="Fibronectin type-III" evidence="1">
    <location>
        <begin position="159"/>
        <end position="259"/>
    </location>
</feature>
<evidence type="ECO:0000313" key="2">
    <source>
        <dbReference type="EMBL" id="VDL97972.1"/>
    </source>
</evidence>
<name>A0A183T539_SCHSO</name>
<dbReference type="PANTHER" id="PTHR46957">
    <property type="entry name" value="CYTOKINE RECEPTOR"/>
    <property type="match status" value="1"/>
</dbReference>
<organism evidence="4">
    <name type="scientific">Schistocephalus solidus</name>
    <name type="common">Tapeworm</name>
    <dbReference type="NCBI Taxonomy" id="70667"/>
    <lineage>
        <taxon>Eukaryota</taxon>
        <taxon>Metazoa</taxon>
        <taxon>Spiralia</taxon>
        <taxon>Lophotrochozoa</taxon>
        <taxon>Platyhelminthes</taxon>
        <taxon>Cestoda</taxon>
        <taxon>Eucestoda</taxon>
        <taxon>Diphyllobothriidea</taxon>
        <taxon>Diphyllobothriidae</taxon>
        <taxon>Schistocephalus</taxon>
    </lineage>
</organism>
<accession>A0A183T539</accession>
<keyword evidence="3" id="KW-1185">Reference proteome</keyword>
<dbReference type="InterPro" id="IPR036116">
    <property type="entry name" value="FN3_sf"/>
</dbReference>